<keyword evidence="1" id="KW-0812">Transmembrane</keyword>
<keyword evidence="1" id="KW-1133">Transmembrane helix</keyword>
<dbReference type="Proteomes" id="UP000655588">
    <property type="component" value="Unassembled WGS sequence"/>
</dbReference>
<dbReference type="AlphaFoldDB" id="A0A833RLU8"/>
<sequence>MLPSFDRISVLWWINNINDTANVEQLKVATLIPRNNRLKNVCRNLIKRGQLCMQQRGHRFQQRITIFLLVPSVTRHPVYTRIISLTGIILKMISLTGITLRLSLGGGLIVLASALSDASLELPGKYSLPSTSSMQSDDNGLPQYQYGWCLQLSGLALILAEVAAVLTMSGYMARFSTVEEMVPSFTDIKPHHWQKLLERKKIPVWMQMNASSYGDRSILDSNISILL</sequence>
<proteinExistence type="predicted"/>
<accession>A0A833RLU8</accession>
<comment type="caution">
    <text evidence="2">The sequence shown here is derived from an EMBL/GenBank/DDBJ whole genome shotgun (WGS) entry which is preliminary data.</text>
</comment>
<keyword evidence="1" id="KW-0472">Membrane</keyword>
<keyword evidence="3" id="KW-1185">Reference proteome</keyword>
<evidence type="ECO:0000256" key="1">
    <source>
        <dbReference type="SAM" id="Phobius"/>
    </source>
</evidence>
<gene>
    <name evidence="2" type="ORF">E2986_13014</name>
</gene>
<organism evidence="2 3">
    <name type="scientific">Frieseomelitta varia</name>
    <dbReference type="NCBI Taxonomy" id="561572"/>
    <lineage>
        <taxon>Eukaryota</taxon>
        <taxon>Metazoa</taxon>
        <taxon>Ecdysozoa</taxon>
        <taxon>Arthropoda</taxon>
        <taxon>Hexapoda</taxon>
        <taxon>Insecta</taxon>
        <taxon>Pterygota</taxon>
        <taxon>Neoptera</taxon>
        <taxon>Endopterygota</taxon>
        <taxon>Hymenoptera</taxon>
        <taxon>Apocrita</taxon>
        <taxon>Aculeata</taxon>
        <taxon>Apoidea</taxon>
        <taxon>Anthophila</taxon>
        <taxon>Apidae</taxon>
        <taxon>Frieseomelitta</taxon>
    </lineage>
</organism>
<evidence type="ECO:0000313" key="2">
    <source>
        <dbReference type="EMBL" id="KAF3421523.1"/>
    </source>
</evidence>
<name>A0A833RLU8_9HYME</name>
<protein>
    <submittedName>
        <fullName evidence="2">Uncharacterized protein</fullName>
    </submittedName>
</protein>
<evidence type="ECO:0000313" key="3">
    <source>
        <dbReference type="Proteomes" id="UP000655588"/>
    </source>
</evidence>
<feature type="transmembrane region" description="Helical" evidence="1">
    <location>
        <begin position="144"/>
        <end position="166"/>
    </location>
</feature>
<dbReference type="EMBL" id="WNWW01000853">
    <property type="protein sequence ID" value="KAF3421523.1"/>
    <property type="molecule type" value="Genomic_DNA"/>
</dbReference>
<reference evidence="2" key="1">
    <citation type="submission" date="2019-11" db="EMBL/GenBank/DDBJ databases">
        <title>The nuclear and mitochondrial genomes of Frieseomelitta varia - a highly eusocial stingless bee (Meliponini) with a permanently sterile worker caste.</title>
        <authorList>
            <person name="Freitas F.C.P."/>
            <person name="Lourenco A.P."/>
            <person name="Nunes F.M.F."/>
            <person name="Paschoal A.R."/>
            <person name="Abreu F.C.P."/>
            <person name="Barbin F.O."/>
            <person name="Bataglia L."/>
            <person name="Cardoso-Junior C.A.M."/>
            <person name="Cervoni M.S."/>
            <person name="Silva S.R."/>
            <person name="Dalarmi F."/>
            <person name="Del Lama M.A."/>
            <person name="Depintor T.S."/>
            <person name="Ferreira K.M."/>
            <person name="Goria P.S."/>
            <person name="Jaskot M.C."/>
            <person name="Lago D.C."/>
            <person name="Luna-Lucena D."/>
            <person name="Moda L.M."/>
            <person name="Nascimento L."/>
            <person name="Pedrino M."/>
            <person name="Rabico F.O."/>
            <person name="Sanches F.C."/>
            <person name="Santos D.E."/>
            <person name="Santos C.G."/>
            <person name="Vieira J."/>
            <person name="Lopes T.F."/>
            <person name="Barchuk A.R."/>
            <person name="Hartfelder K."/>
            <person name="Simoes Z.L.P."/>
            <person name="Bitondi M.M.G."/>
            <person name="Pinheiro D.G."/>
        </authorList>
    </citation>
    <scope>NUCLEOTIDE SEQUENCE</scope>
    <source>
        <strain evidence="2">USP_RPSP 00005682</strain>
        <tissue evidence="2">Whole individual</tissue>
    </source>
</reference>